<dbReference type="EMBL" id="UINC01049591">
    <property type="protein sequence ID" value="SVB61553.1"/>
    <property type="molecule type" value="Genomic_DNA"/>
</dbReference>
<sequence length="26" mass="3073">MNTEVFISYASKDQARIMDLVKRLRS</sequence>
<name>A0A382FH70_9ZZZZ</name>
<gene>
    <name evidence="1" type="ORF">METZ01_LOCUS214407</name>
</gene>
<organism evidence="1">
    <name type="scientific">marine metagenome</name>
    <dbReference type="NCBI Taxonomy" id="408172"/>
    <lineage>
        <taxon>unclassified sequences</taxon>
        <taxon>metagenomes</taxon>
        <taxon>ecological metagenomes</taxon>
    </lineage>
</organism>
<evidence type="ECO:0000313" key="1">
    <source>
        <dbReference type="EMBL" id="SVB61553.1"/>
    </source>
</evidence>
<protein>
    <submittedName>
        <fullName evidence="1">Uncharacterized protein</fullName>
    </submittedName>
</protein>
<dbReference type="AlphaFoldDB" id="A0A382FH70"/>
<accession>A0A382FH70</accession>
<reference evidence="1" key="1">
    <citation type="submission" date="2018-05" db="EMBL/GenBank/DDBJ databases">
        <authorList>
            <person name="Lanie J.A."/>
            <person name="Ng W.-L."/>
            <person name="Kazmierczak K.M."/>
            <person name="Andrzejewski T.M."/>
            <person name="Davidsen T.M."/>
            <person name="Wayne K.J."/>
            <person name="Tettelin H."/>
            <person name="Glass J.I."/>
            <person name="Rusch D."/>
            <person name="Podicherti R."/>
            <person name="Tsui H.-C.T."/>
            <person name="Winkler M.E."/>
        </authorList>
    </citation>
    <scope>NUCLEOTIDE SEQUENCE</scope>
</reference>
<feature type="non-terminal residue" evidence="1">
    <location>
        <position position="26"/>
    </location>
</feature>
<proteinExistence type="predicted"/>